<dbReference type="PANTHER" id="PTHR21240">
    <property type="entry name" value="2-AMINO-3-CARBOXYLMUCONATE-6-SEMIALDEHYDE DECARBOXYLASE"/>
    <property type="match status" value="1"/>
</dbReference>
<dbReference type="GO" id="GO:0019748">
    <property type="term" value="P:secondary metabolic process"/>
    <property type="evidence" value="ECO:0007669"/>
    <property type="project" value="TreeGrafter"/>
</dbReference>
<feature type="domain" description="Amidohydrolase-related" evidence="2">
    <location>
        <begin position="3"/>
        <end position="261"/>
    </location>
</feature>
<dbReference type="Gene3D" id="3.20.20.140">
    <property type="entry name" value="Metal-dependent hydrolases"/>
    <property type="match status" value="1"/>
</dbReference>
<evidence type="ECO:0000259" key="2">
    <source>
        <dbReference type="Pfam" id="PF04909"/>
    </source>
</evidence>
<evidence type="ECO:0000313" key="3">
    <source>
        <dbReference type="EMBL" id="TDD82152.1"/>
    </source>
</evidence>
<gene>
    <name evidence="3" type="ORF">E1202_27820</name>
</gene>
<evidence type="ECO:0000313" key="4">
    <source>
        <dbReference type="Proteomes" id="UP000294723"/>
    </source>
</evidence>
<keyword evidence="1" id="KW-0456">Lyase</keyword>
<dbReference type="Pfam" id="PF04909">
    <property type="entry name" value="Amidohydro_2"/>
    <property type="match status" value="1"/>
</dbReference>
<comment type="caution">
    <text evidence="3">The sequence shown here is derived from an EMBL/GenBank/DDBJ whole genome shotgun (WGS) entry which is preliminary data.</text>
</comment>
<dbReference type="SUPFAM" id="SSF51556">
    <property type="entry name" value="Metallo-dependent hydrolases"/>
    <property type="match status" value="1"/>
</dbReference>
<keyword evidence="3" id="KW-0378">Hydrolase</keyword>
<dbReference type="InterPro" id="IPR032465">
    <property type="entry name" value="ACMSD"/>
</dbReference>
<dbReference type="InterPro" id="IPR006680">
    <property type="entry name" value="Amidohydro-rel"/>
</dbReference>
<organism evidence="3 4">
    <name type="scientific">Saccharopolyspora karakumensis</name>
    <dbReference type="NCBI Taxonomy" id="2530386"/>
    <lineage>
        <taxon>Bacteria</taxon>
        <taxon>Bacillati</taxon>
        <taxon>Actinomycetota</taxon>
        <taxon>Actinomycetes</taxon>
        <taxon>Pseudonocardiales</taxon>
        <taxon>Pseudonocardiaceae</taxon>
        <taxon>Saccharopolyspora</taxon>
    </lineage>
</organism>
<dbReference type="GO" id="GO:0016787">
    <property type="term" value="F:hydrolase activity"/>
    <property type="evidence" value="ECO:0007669"/>
    <property type="project" value="UniProtKB-KW"/>
</dbReference>
<name>A0A4R5BEV8_9PSEU</name>
<dbReference type="GO" id="GO:0016831">
    <property type="term" value="F:carboxy-lyase activity"/>
    <property type="evidence" value="ECO:0007669"/>
    <property type="project" value="InterPro"/>
</dbReference>
<protein>
    <submittedName>
        <fullName evidence="3">Amidohydrolase</fullName>
    </submittedName>
</protein>
<dbReference type="PANTHER" id="PTHR21240:SF28">
    <property type="entry name" value="ISO-OROTATE DECARBOXYLASE (EUROFUNG)"/>
    <property type="match status" value="1"/>
</dbReference>
<dbReference type="AlphaFoldDB" id="A0A4R5BEV8"/>
<accession>A0A4R5BEV8</accession>
<sequence length="263" mass="28452">MIIDAHTHVWPDAIAERALTANRLPGLQAVGNGKASSLAAEMEAKGVDHSLALGVAGAAKNVDRTNEFIASLNGETFTPFGTVHVDLPVEENLASLRRHGLRGVKVHPLFQNYGLMHERLWELFEAFGNEIGVIVHVGAGGSGAVNELSTPRMLREIVRAFPQLRLVACHFGGYHMLAEAEQELRGLDVVLETSWPPALSEVDPTTVRRLITQHGTERIVFGSDWPMTDPAKEIAAIRALNLGDDAESAVLGGNLARVLRLDV</sequence>
<reference evidence="3 4" key="1">
    <citation type="submission" date="2019-03" db="EMBL/GenBank/DDBJ databases">
        <title>Draft genome sequences of novel Actinobacteria.</title>
        <authorList>
            <person name="Sahin N."/>
            <person name="Ay H."/>
            <person name="Saygin H."/>
        </authorList>
    </citation>
    <scope>NUCLEOTIDE SEQUENCE [LARGE SCALE GENOMIC DNA]</scope>
    <source>
        <strain evidence="3 4">5K548</strain>
    </source>
</reference>
<keyword evidence="4" id="KW-1185">Reference proteome</keyword>
<dbReference type="EMBL" id="SMLA01000068">
    <property type="protein sequence ID" value="TDD82152.1"/>
    <property type="molecule type" value="Genomic_DNA"/>
</dbReference>
<dbReference type="RefSeq" id="WP_132686298.1">
    <property type="nucleotide sequence ID" value="NZ_SMLA01000068.1"/>
</dbReference>
<dbReference type="Proteomes" id="UP000294723">
    <property type="component" value="Unassembled WGS sequence"/>
</dbReference>
<evidence type="ECO:0000256" key="1">
    <source>
        <dbReference type="ARBA" id="ARBA00023239"/>
    </source>
</evidence>
<proteinExistence type="predicted"/>
<dbReference type="GO" id="GO:0005737">
    <property type="term" value="C:cytoplasm"/>
    <property type="evidence" value="ECO:0007669"/>
    <property type="project" value="TreeGrafter"/>
</dbReference>
<dbReference type="InterPro" id="IPR032466">
    <property type="entry name" value="Metal_Hydrolase"/>
</dbReference>